<proteinExistence type="predicted"/>
<keyword evidence="3" id="KW-1185">Reference proteome</keyword>
<evidence type="ECO:0000313" key="3">
    <source>
        <dbReference type="Proteomes" id="UP000316225"/>
    </source>
</evidence>
<organism evidence="2 3">
    <name type="scientific">Paracoccus sulfuroxidans</name>
    <dbReference type="NCBI Taxonomy" id="384678"/>
    <lineage>
        <taxon>Bacteria</taxon>
        <taxon>Pseudomonadati</taxon>
        <taxon>Pseudomonadota</taxon>
        <taxon>Alphaproteobacteria</taxon>
        <taxon>Rhodobacterales</taxon>
        <taxon>Paracoccaceae</taxon>
        <taxon>Paracoccus</taxon>
    </lineage>
</organism>
<reference evidence="2 3" key="1">
    <citation type="journal article" date="2015" name="Stand. Genomic Sci.">
        <title>Genomic Encyclopedia of Bacterial and Archaeal Type Strains, Phase III: the genomes of soil and plant-associated and newly described type strains.</title>
        <authorList>
            <person name="Whitman W.B."/>
            <person name="Woyke T."/>
            <person name="Klenk H.P."/>
            <person name="Zhou Y."/>
            <person name="Lilburn T.G."/>
            <person name="Beck B.J."/>
            <person name="De Vos P."/>
            <person name="Vandamme P."/>
            <person name="Eisen J.A."/>
            <person name="Garrity G."/>
            <person name="Hugenholtz P."/>
            <person name="Kyrpides N.C."/>
        </authorList>
    </citation>
    <scope>NUCLEOTIDE SEQUENCE [LARGE SCALE GENOMIC DNA]</scope>
    <source>
        <strain evidence="2 3">CGMCC 1.5364</strain>
    </source>
</reference>
<sequence length="52" mass="6055">MNPTDKNTHIDDPKVPKLGEEASKEAVPSDKEQQPEKRDKAAEQRIKDLRRW</sequence>
<feature type="region of interest" description="Disordered" evidence="1">
    <location>
        <begin position="1"/>
        <end position="52"/>
    </location>
</feature>
<protein>
    <submittedName>
        <fullName evidence="2">Uncharacterized protein</fullName>
    </submittedName>
</protein>
<dbReference type="Proteomes" id="UP000316225">
    <property type="component" value="Unassembled WGS sequence"/>
</dbReference>
<dbReference type="RefSeq" id="WP_158637502.1">
    <property type="nucleotide sequence ID" value="NZ_VLKU01000005.1"/>
</dbReference>
<accession>A0A562NQI0</accession>
<gene>
    <name evidence="2" type="ORF">IQ24_01806</name>
</gene>
<name>A0A562NQI0_9RHOB</name>
<dbReference type="AlphaFoldDB" id="A0A562NQI0"/>
<evidence type="ECO:0000256" key="1">
    <source>
        <dbReference type="SAM" id="MobiDB-lite"/>
    </source>
</evidence>
<evidence type="ECO:0000313" key="2">
    <source>
        <dbReference type="EMBL" id="TWI34291.1"/>
    </source>
</evidence>
<dbReference type="EMBL" id="VLKU01000005">
    <property type="protein sequence ID" value="TWI34291.1"/>
    <property type="molecule type" value="Genomic_DNA"/>
</dbReference>
<comment type="caution">
    <text evidence="2">The sequence shown here is derived from an EMBL/GenBank/DDBJ whole genome shotgun (WGS) entry which is preliminary data.</text>
</comment>